<gene>
    <name evidence="1" type="ORF">MST27_17130</name>
</gene>
<keyword evidence="2" id="KW-1185">Reference proteome</keyword>
<organism evidence="1 2">
    <name type="scientific">Stutzerimonas marianensis</name>
    <dbReference type="NCBI Taxonomy" id="2929513"/>
    <lineage>
        <taxon>Bacteria</taxon>
        <taxon>Pseudomonadati</taxon>
        <taxon>Pseudomonadota</taxon>
        <taxon>Gammaproteobacteria</taxon>
        <taxon>Pseudomonadales</taxon>
        <taxon>Pseudomonadaceae</taxon>
        <taxon>Stutzerimonas</taxon>
    </lineage>
</organism>
<keyword evidence="1" id="KW-0449">Lipoprotein</keyword>
<dbReference type="Pfam" id="PF19795">
    <property type="entry name" value="DUF6279"/>
    <property type="match status" value="1"/>
</dbReference>
<accession>A0A9X1WC32</accession>
<reference evidence="1" key="1">
    <citation type="submission" date="2022-03" db="EMBL/GenBank/DDBJ databases">
        <title>Pseudomonas marianensis sp. nov., a marine bacterium isolated from deep-sea sediments of the Mariana Trench.</title>
        <authorList>
            <person name="Wei Y."/>
        </authorList>
    </citation>
    <scope>NUCLEOTIDE SEQUENCE</scope>
    <source>
        <strain evidence="1">PS1</strain>
    </source>
</reference>
<dbReference type="EMBL" id="JALGRD010000009">
    <property type="protein sequence ID" value="MCJ0975098.1"/>
    <property type="molecule type" value="Genomic_DNA"/>
</dbReference>
<dbReference type="InterPro" id="IPR016875">
    <property type="entry name" value="UCP028200"/>
</dbReference>
<evidence type="ECO:0000313" key="2">
    <source>
        <dbReference type="Proteomes" id="UP001139682"/>
    </source>
</evidence>
<name>A0A9X1WC32_9GAMM</name>
<sequence length="289" mass="33553">MPFPTLASKTLIWLLAATLTLTGCSRMNLAYRNLDLLIPWTLNDYLDMTGDQQKRFRAQLRDHLGWHCRTQLPGYLDTLARLQGQVRDGQLNEAALREHYAYATEAVAAIAKEITPTTAQLLADLDDDQVRDLSESLEEDRREREEKYLGPSDAEQIRERADRMRERVERWTGTTDAEQRQRILQWAHAVAPQTRLWLENRAAWQQALRDALDRRHEPGFDERVARLLQDREAYWTPAYRAAFPAAEKAAIDLFSDLYRLTDANQRRHIDKQLQDLRNDLGSLDCLPAN</sequence>
<protein>
    <submittedName>
        <fullName evidence="1">DUF6279 family lipoprotein</fullName>
    </submittedName>
</protein>
<dbReference type="Proteomes" id="UP001139682">
    <property type="component" value="Unassembled WGS sequence"/>
</dbReference>
<comment type="caution">
    <text evidence="1">The sequence shown here is derived from an EMBL/GenBank/DDBJ whole genome shotgun (WGS) entry which is preliminary data.</text>
</comment>
<proteinExistence type="predicted"/>
<dbReference type="AlphaFoldDB" id="A0A9X1WC32"/>
<dbReference type="PIRSF" id="PIRSF028200">
    <property type="entry name" value="UCP028200"/>
    <property type="match status" value="1"/>
</dbReference>
<evidence type="ECO:0000313" key="1">
    <source>
        <dbReference type="EMBL" id="MCJ0975098.1"/>
    </source>
</evidence>
<dbReference type="RefSeq" id="WP_243607145.1">
    <property type="nucleotide sequence ID" value="NZ_JALGRD010000009.1"/>
</dbReference>